<reference evidence="1" key="1">
    <citation type="submission" date="2023-08" db="EMBL/GenBank/DDBJ databases">
        <title>Complete genome sequence of Sinorhizobium chiapanecum ITTG S70 isolated from Acaciella angustissima nodules in Chiapas-Mexico.</title>
        <authorList>
            <person name="Rincon-Rosales R."/>
            <person name="Rogel M.A."/>
            <person name="Rincon-Medina C.I."/>
            <person name="Guerrero G."/>
            <person name="Manzano-Gomez L.A."/>
            <person name="Lopez-Lopez A."/>
            <person name="Rincon Molina F.A."/>
            <person name="Martinez-Romero E."/>
        </authorList>
    </citation>
    <scope>NUCLEOTIDE SEQUENCE</scope>
    <source>
        <strain evidence="1">ITTG S70</strain>
    </source>
</reference>
<organism evidence="1 2">
    <name type="scientific">Sinorhizobium chiapasense</name>
    <dbReference type="NCBI Taxonomy" id="501572"/>
    <lineage>
        <taxon>Bacteria</taxon>
        <taxon>Pseudomonadati</taxon>
        <taxon>Pseudomonadota</taxon>
        <taxon>Alphaproteobacteria</taxon>
        <taxon>Hyphomicrobiales</taxon>
        <taxon>Rhizobiaceae</taxon>
        <taxon>Sinorhizobium/Ensifer group</taxon>
        <taxon>Sinorhizobium</taxon>
    </lineage>
</organism>
<evidence type="ECO:0008006" key="3">
    <source>
        <dbReference type="Google" id="ProtNLM"/>
    </source>
</evidence>
<name>A0ABZ2BBY9_9HYPH</name>
<dbReference type="EMBL" id="CP133148">
    <property type="protein sequence ID" value="WVT02964.1"/>
    <property type="molecule type" value="Genomic_DNA"/>
</dbReference>
<accession>A0ABZ2BBY9</accession>
<protein>
    <recommendedName>
        <fullName evidence="3">DUF2188 domain-containing protein</fullName>
    </recommendedName>
</protein>
<keyword evidence="2" id="KW-1185">Reference proteome</keyword>
<dbReference type="RefSeq" id="WP_331372211.1">
    <property type="nucleotide sequence ID" value="NZ_CP133148.1"/>
</dbReference>
<sequence length="79" mass="8940">MGSMYQIRQQFSGQARFVVGRDRRGRWVVSDRRERVGGVFTSEAAAIHFAVEECNGHAEEVCRAPEGITVDLAIFRRGR</sequence>
<evidence type="ECO:0000313" key="2">
    <source>
        <dbReference type="Proteomes" id="UP001432360"/>
    </source>
</evidence>
<dbReference type="Proteomes" id="UP001432360">
    <property type="component" value="Chromosome"/>
</dbReference>
<gene>
    <name evidence="1" type="ORF">RB548_15870</name>
</gene>
<proteinExistence type="predicted"/>
<evidence type="ECO:0000313" key="1">
    <source>
        <dbReference type="EMBL" id="WVT02964.1"/>
    </source>
</evidence>